<dbReference type="InterPro" id="IPR051795">
    <property type="entry name" value="Glycosyl_Hydrlase_43"/>
</dbReference>
<dbReference type="InterPro" id="IPR013320">
    <property type="entry name" value="ConA-like_dom_sf"/>
</dbReference>
<dbReference type="Pfam" id="PF17851">
    <property type="entry name" value="GH43_C2"/>
    <property type="match status" value="1"/>
</dbReference>
<gene>
    <name evidence="2" type="ORF">DES52_11511</name>
</gene>
<comment type="caution">
    <text evidence="2">The sequence shown here is derived from an EMBL/GenBank/DDBJ whole genome shotgun (WGS) entry which is preliminary data.</text>
</comment>
<accession>A0A318SI67</accession>
<dbReference type="RefSeq" id="WP_110888002.1">
    <property type="nucleotide sequence ID" value="NZ_QJSX01000015.1"/>
</dbReference>
<reference evidence="2 3" key="1">
    <citation type="submission" date="2018-06" db="EMBL/GenBank/DDBJ databases">
        <title>Genomic Encyclopedia of Type Strains, Phase IV (KMG-IV): sequencing the most valuable type-strain genomes for metagenomic binning, comparative biology and taxonomic classification.</title>
        <authorList>
            <person name="Goeker M."/>
        </authorList>
    </citation>
    <scope>NUCLEOTIDE SEQUENCE [LARGE SCALE GENOMIC DNA]</scope>
    <source>
        <strain evidence="2 3">DSM 18048</strain>
    </source>
</reference>
<proteinExistence type="predicted"/>
<dbReference type="EMBL" id="QJSX01000015">
    <property type="protein sequence ID" value="PYE51082.1"/>
    <property type="molecule type" value="Genomic_DNA"/>
</dbReference>
<dbReference type="SUPFAM" id="SSF49899">
    <property type="entry name" value="Concanavalin A-like lectins/glucanases"/>
    <property type="match status" value="1"/>
</dbReference>
<evidence type="ECO:0000259" key="1">
    <source>
        <dbReference type="Pfam" id="PF17851"/>
    </source>
</evidence>
<dbReference type="Proteomes" id="UP000248326">
    <property type="component" value="Unassembled WGS sequence"/>
</dbReference>
<feature type="domain" description="Beta-xylosidase C-terminal Concanavalin A-like" evidence="1">
    <location>
        <begin position="7"/>
        <end position="159"/>
    </location>
</feature>
<dbReference type="InterPro" id="IPR041542">
    <property type="entry name" value="GH43_C2"/>
</dbReference>
<dbReference type="AlphaFoldDB" id="A0A318SI67"/>
<dbReference type="OrthoDB" id="284165at2"/>
<keyword evidence="3" id="KW-1185">Reference proteome</keyword>
<dbReference type="PANTHER" id="PTHR42812:SF12">
    <property type="entry name" value="BETA-XYLOSIDASE-RELATED"/>
    <property type="match status" value="1"/>
</dbReference>
<dbReference type="Gene3D" id="2.60.120.200">
    <property type="match status" value="1"/>
</dbReference>
<sequence length="197" mass="21387">MALPSLSDEFANVRLNARWRWVRGPVDVGLSGGMLRLTTSKGDLVDATAPALLNGAPQGDYVVETRLNFPLPDAVEAGLVVYGDDRNFVRLTVGALGATRAALFVKATSDNANRGFPNINYALAGPAAPTSWLRLVKRTIEGEEQYTAYTSTDGRTWELGGTWTHRLGANARVGLVALWGAGYIANFDYLRVFRLSR</sequence>
<name>A0A318SI67_9DEIO</name>
<dbReference type="PANTHER" id="PTHR42812">
    <property type="entry name" value="BETA-XYLOSIDASE"/>
    <property type="match status" value="1"/>
</dbReference>
<evidence type="ECO:0000313" key="3">
    <source>
        <dbReference type="Proteomes" id="UP000248326"/>
    </source>
</evidence>
<organism evidence="2 3">
    <name type="scientific">Deinococcus yavapaiensis KR-236</name>
    <dbReference type="NCBI Taxonomy" id="694435"/>
    <lineage>
        <taxon>Bacteria</taxon>
        <taxon>Thermotogati</taxon>
        <taxon>Deinococcota</taxon>
        <taxon>Deinococci</taxon>
        <taxon>Deinococcales</taxon>
        <taxon>Deinococcaceae</taxon>
        <taxon>Deinococcus</taxon>
    </lineage>
</organism>
<protein>
    <recommendedName>
        <fullName evidence="1">Beta-xylosidase C-terminal Concanavalin A-like domain-containing protein</fullName>
    </recommendedName>
</protein>
<evidence type="ECO:0000313" key="2">
    <source>
        <dbReference type="EMBL" id="PYE51082.1"/>
    </source>
</evidence>